<proteinExistence type="predicted"/>
<keyword evidence="3" id="KW-1185">Reference proteome</keyword>
<name>A0A5C7B3Q3_9FLAO</name>
<dbReference type="RefSeq" id="WP_147231947.1">
    <property type="nucleotide sequence ID" value="NZ_VOSB01000022.1"/>
</dbReference>
<dbReference type="Gene3D" id="2.60.120.10">
    <property type="entry name" value="Jelly Rolls"/>
    <property type="match status" value="1"/>
</dbReference>
<gene>
    <name evidence="2" type="ORF">ES692_14430</name>
</gene>
<feature type="domain" description="Cyclic nucleotide-binding" evidence="1">
    <location>
        <begin position="33"/>
        <end position="116"/>
    </location>
</feature>
<reference evidence="2 3" key="1">
    <citation type="submission" date="2019-08" db="EMBL/GenBank/DDBJ databases">
        <title>Genome of Psychroserpens burtonensis ACAM 167.</title>
        <authorList>
            <person name="Bowman J.P."/>
        </authorList>
    </citation>
    <scope>NUCLEOTIDE SEQUENCE [LARGE SCALE GENOMIC DNA]</scope>
    <source>
        <strain evidence="2 3">ACAM 167</strain>
    </source>
</reference>
<accession>A0A5C7B3Q3</accession>
<dbReference type="InterPro" id="IPR018490">
    <property type="entry name" value="cNMP-bd_dom_sf"/>
</dbReference>
<dbReference type="CDD" id="cd00038">
    <property type="entry name" value="CAP_ED"/>
    <property type="match status" value="1"/>
</dbReference>
<evidence type="ECO:0000259" key="1">
    <source>
        <dbReference type="Pfam" id="PF00027"/>
    </source>
</evidence>
<dbReference type="STRING" id="1123037.GCA_000425305_03066"/>
<organism evidence="2 3">
    <name type="scientific">Psychroserpens burtonensis</name>
    <dbReference type="NCBI Taxonomy" id="49278"/>
    <lineage>
        <taxon>Bacteria</taxon>
        <taxon>Pseudomonadati</taxon>
        <taxon>Bacteroidota</taxon>
        <taxon>Flavobacteriia</taxon>
        <taxon>Flavobacteriales</taxon>
        <taxon>Flavobacteriaceae</taxon>
        <taxon>Psychroserpens</taxon>
    </lineage>
</organism>
<dbReference type="Proteomes" id="UP000321938">
    <property type="component" value="Unassembled WGS sequence"/>
</dbReference>
<dbReference type="EMBL" id="VOSB01000022">
    <property type="protein sequence ID" value="TXE15949.1"/>
    <property type="molecule type" value="Genomic_DNA"/>
</dbReference>
<evidence type="ECO:0000313" key="2">
    <source>
        <dbReference type="EMBL" id="TXE15949.1"/>
    </source>
</evidence>
<dbReference type="InterPro" id="IPR014710">
    <property type="entry name" value="RmlC-like_jellyroll"/>
</dbReference>
<dbReference type="AlphaFoldDB" id="A0A5C7B3Q3"/>
<protein>
    <submittedName>
        <fullName evidence="2">Crp/Fnr family transcriptional regulator</fullName>
    </submittedName>
</protein>
<dbReference type="SUPFAM" id="SSF51206">
    <property type="entry name" value="cAMP-binding domain-like"/>
    <property type="match status" value="1"/>
</dbReference>
<dbReference type="Pfam" id="PF00027">
    <property type="entry name" value="cNMP_binding"/>
    <property type="match status" value="1"/>
</dbReference>
<dbReference type="InterPro" id="IPR000595">
    <property type="entry name" value="cNMP-bd_dom"/>
</dbReference>
<evidence type="ECO:0000313" key="3">
    <source>
        <dbReference type="Proteomes" id="UP000321938"/>
    </source>
</evidence>
<dbReference type="OrthoDB" id="1092431at2"/>
<comment type="caution">
    <text evidence="2">The sequence shown here is derived from an EMBL/GenBank/DDBJ whole genome shotgun (WGS) entry which is preliminary data.</text>
</comment>
<sequence length="194" mass="22703">MHSDNSKISDVFKDLSFSEAEIEIIESVMFKIDLKKGIKIIKAGDTVKDMYFVLQGCLRAFHIDIHGKEHTVQFAIKGWWITDFTAFFTESKAIMDLEVLRDATIYRLSKDDREYMFSQIPATETFIRKKLENAYAAFQKRILRNLSQSASQRYVNFVKDFPNIEKNIKNYHIASYLGITTESLSRIRKEITRH</sequence>